<dbReference type="Proteomes" id="UP001164963">
    <property type="component" value="Chromosome"/>
</dbReference>
<name>A0ABY6PWT8_9ACTN</name>
<organism evidence="1 2">
    <name type="scientific">Streptomyces drozdowiczii</name>
    <dbReference type="NCBI Taxonomy" id="202862"/>
    <lineage>
        <taxon>Bacteria</taxon>
        <taxon>Bacillati</taxon>
        <taxon>Actinomycetota</taxon>
        <taxon>Actinomycetes</taxon>
        <taxon>Kitasatosporales</taxon>
        <taxon>Streptomycetaceae</taxon>
        <taxon>Streptomyces</taxon>
    </lineage>
</organism>
<dbReference type="EMBL" id="CP098740">
    <property type="protein sequence ID" value="UZK56623.1"/>
    <property type="molecule type" value="Genomic_DNA"/>
</dbReference>
<keyword evidence="2" id="KW-1185">Reference proteome</keyword>
<accession>A0ABY6PWT8</accession>
<reference evidence="1" key="1">
    <citation type="journal article" date="2022" name="Front. Microbiol.">
        <title>Mirubactin C rescues the lethal effect of cell wall biosynthesis mutations in Bacillus subtilis.</title>
        <authorList>
            <person name="Kepplinger B."/>
            <person name="Wen X."/>
            <person name="Tyler A.R."/>
            <person name="Kim B.Y."/>
            <person name="Brown J."/>
            <person name="Banks P."/>
            <person name="Dashti Y."/>
            <person name="Mackenzie E.S."/>
            <person name="Wills C."/>
            <person name="Kawai Y."/>
            <person name="Waldron K.J."/>
            <person name="Allenby N.E.E."/>
            <person name="Wu L.J."/>
            <person name="Hall M.J."/>
            <person name="Errington J."/>
        </authorList>
    </citation>
    <scope>NUCLEOTIDE SEQUENCE</scope>
    <source>
        <strain evidence="1">MDA8-470</strain>
    </source>
</reference>
<evidence type="ECO:0000313" key="1">
    <source>
        <dbReference type="EMBL" id="UZK56623.1"/>
    </source>
</evidence>
<sequence length="122" mass="12977">MMFDAQGNAMRLLPWVGESGTPCYLSSDDPGSRMSRLADEVETDLLDSAQYVLREARSLLAETGVGTRELRFTGVRLAESLQDALRIAESRGYRLAPAVLTHAEAGETTACGAGPLAGTSEA</sequence>
<protein>
    <submittedName>
        <fullName evidence="1">Uncharacterized protein</fullName>
    </submittedName>
</protein>
<evidence type="ECO:0000313" key="2">
    <source>
        <dbReference type="Proteomes" id="UP001164963"/>
    </source>
</evidence>
<proteinExistence type="predicted"/>
<dbReference type="RefSeq" id="WP_265544746.1">
    <property type="nucleotide sequence ID" value="NZ_CP098740.1"/>
</dbReference>
<gene>
    <name evidence="1" type="ORF">NEH16_23315</name>
</gene>